<dbReference type="InterPro" id="IPR050792">
    <property type="entry name" value="ADP-ribosylglycohydrolase"/>
</dbReference>
<dbReference type="SUPFAM" id="SSF101478">
    <property type="entry name" value="ADP-ribosylglycohydrolase"/>
    <property type="match status" value="1"/>
</dbReference>
<keyword evidence="2" id="KW-0378">Hydrolase</keyword>
<dbReference type="InterPro" id="IPR036705">
    <property type="entry name" value="Ribosyl_crysJ1_sf"/>
</dbReference>
<organism evidence="3 4">
    <name type="scientific">Enterococcus larvae</name>
    <dbReference type="NCBI Taxonomy" id="2794352"/>
    <lineage>
        <taxon>Bacteria</taxon>
        <taxon>Bacillati</taxon>
        <taxon>Bacillota</taxon>
        <taxon>Bacilli</taxon>
        <taxon>Lactobacillales</taxon>
        <taxon>Enterococcaceae</taxon>
        <taxon>Enterococcus</taxon>
    </lineage>
</organism>
<dbReference type="Gene3D" id="1.10.4080.10">
    <property type="entry name" value="ADP-ribosylation/Crystallin J1"/>
    <property type="match status" value="1"/>
</dbReference>
<evidence type="ECO:0000256" key="1">
    <source>
        <dbReference type="ARBA" id="ARBA00010702"/>
    </source>
</evidence>
<dbReference type="PANTHER" id="PTHR16222">
    <property type="entry name" value="ADP-RIBOSYLGLYCOHYDROLASE"/>
    <property type="match status" value="1"/>
</dbReference>
<dbReference type="Pfam" id="PF03747">
    <property type="entry name" value="ADP_ribosyl_GH"/>
    <property type="match status" value="1"/>
</dbReference>
<dbReference type="Proteomes" id="UP000673375">
    <property type="component" value="Unassembled WGS sequence"/>
</dbReference>
<name>A0ABS4CQ45_9ENTE</name>
<reference evidence="3 4" key="1">
    <citation type="submission" date="2020-12" db="EMBL/GenBank/DDBJ databases">
        <title>Vagococcus allomyrinae sp. nov. and Enterococcus lavae sp. nov., isolated from the larvae of Allomyrina dichotoma.</title>
        <authorList>
            <person name="Lee S.D."/>
        </authorList>
    </citation>
    <scope>NUCLEOTIDE SEQUENCE [LARGE SCALE GENOMIC DNA]</scope>
    <source>
        <strain evidence="3 4">BWM-S5</strain>
    </source>
</reference>
<protein>
    <submittedName>
        <fullName evidence="3">ADP-ribosylglycohydrolase family protein</fullName>
    </submittedName>
</protein>
<keyword evidence="4" id="KW-1185">Reference proteome</keyword>
<comment type="caution">
    <text evidence="3">The sequence shown here is derived from an EMBL/GenBank/DDBJ whole genome shotgun (WGS) entry which is preliminary data.</text>
</comment>
<comment type="similarity">
    <text evidence="1">Belongs to the ADP-ribosylglycohydrolase family.</text>
</comment>
<proteinExistence type="inferred from homology"/>
<evidence type="ECO:0000313" key="3">
    <source>
        <dbReference type="EMBL" id="MBP1048417.1"/>
    </source>
</evidence>
<dbReference type="InterPro" id="IPR005502">
    <property type="entry name" value="Ribosyl_crysJ1"/>
</dbReference>
<dbReference type="EMBL" id="JAEDXU010000016">
    <property type="protein sequence ID" value="MBP1048417.1"/>
    <property type="molecule type" value="Genomic_DNA"/>
</dbReference>
<dbReference type="PANTHER" id="PTHR16222:SF24">
    <property type="entry name" value="ADP-RIBOSYLHYDROLASE ARH3"/>
    <property type="match status" value="1"/>
</dbReference>
<accession>A0ABS4CQ45</accession>
<dbReference type="RefSeq" id="WP_209559186.1">
    <property type="nucleotide sequence ID" value="NZ_JAEDXU010000016.1"/>
</dbReference>
<evidence type="ECO:0000256" key="2">
    <source>
        <dbReference type="ARBA" id="ARBA00022801"/>
    </source>
</evidence>
<evidence type="ECO:0000313" key="4">
    <source>
        <dbReference type="Proteomes" id="UP000673375"/>
    </source>
</evidence>
<gene>
    <name evidence="3" type="ORF">I6N96_19225</name>
</gene>
<sequence length="329" mass="36934">MENSKSMSMKRNKKSAVNRKNQIDSVLFGFIVGDCLGVPVEFKKRGTYTVSEMTGYGTYNQPPGTWSDDTSLTLCLAENMAESGNITSLMEKFVNYRDNGYMTPFGEMFDIGVTTIEAIERFKQGIPADKCGGAGERENGNGALMRISPLVFTLQKEQDFEKRAAVVTMYSEITHAHPRSIVASLLYVELMRNMSCGHNLKDSLQLIQQEFSAHFDHEHIYMNELLNFSRIFQDDFFILSEEQIHSSGYVVDSLEAAIWCLGTTSSYDTAVLKAVNLGEDTDTIGAITGSLAGLYYTFEEIPEKWLRTIKNGPLLDNVIQKFTEWISSN</sequence>